<feature type="region of interest" description="Disordered" evidence="8">
    <location>
        <begin position="939"/>
        <end position="984"/>
    </location>
</feature>
<feature type="domain" description="MRH" evidence="11">
    <location>
        <begin position="585"/>
        <end position="727"/>
    </location>
</feature>
<feature type="domain" description="MRH" evidence="11">
    <location>
        <begin position="983"/>
        <end position="1107"/>
    </location>
</feature>
<evidence type="ECO:0000256" key="4">
    <source>
        <dbReference type="ARBA" id="ARBA00022729"/>
    </source>
</evidence>
<dbReference type="GO" id="GO:0010008">
    <property type="term" value="C:endosome membrane"/>
    <property type="evidence" value="ECO:0007669"/>
    <property type="project" value="UniProtKB-SubCell"/>
</dbReference>
<evidence type="ECO:0000256" key="9">
    <source>
        <dbReference type="SAM" id="Phobius"/>
    </source>
</evidence>
<dbReference type="PANTHER" id="PTHR15071:SF0">
    <property type="entry name" value="MANNOSE 6-PHOSPHATE RECEPTOR-LIKE PROTEIN 1"/>
    <property type="match status" value="1"/>
</dbReference>
<dbReference type="PROSITE" id="PS51914">
    <property type="entry name" value="MRH"/>
    <property type="match status" value="5"/>
</dbReference>
<comment type="caution">
    <text evidence="12">The sequence shown here is derived from an EMBL/GenBank/DDBJ whole genome shotgun (WGS) entry which is preliminary data.</text>
</comment>
<dbReference type="Pfam" id="PF00878">
    <property type="entry name" value="CIMR"/>
    <property type="match status" value="3"/>
</dbReference>
<dbReference type="GO" id="GO:0005537">
    <property type="term" value="F:D-mannose binding"/>
    <property type="evidence" value="ECO:0007669"/>
    <property type="project" value="InterPro"/>
</dbReference>
<reference evidence="13" key="1">
    <citation type="submission" date="2023-01" db="EMBL/GenBank/DDBJ databases">
        <title>Key to firefly adult light organ development and bioluminescence: homeobox transcription factors regulate luciferase expression and transportation to peroxisome.</title>
        <authorList>
            <person name="Fu X."/>
        </authorList>
    </citation>
    <scope>NUCLEOTIDE SEQUENCE [LARGE SCALE GENOMIC DNA]</scope>
</reference>
<dbReference type="Proteomes" id="UP001353858">
    <property type="component" value="Unassembled WGS sequence"/>
</dbReference>
<dbReference type="InterPro" id="IPR000479">
    <property type="entry name" value="CIMR_rpt"/>
</dbReference>
<feature type="transmembrane region" description="Helical" evidence="9">
    <location>
        <begin position="1115"/>
        <end position="1142"/>
    </location>
</feature>
<feature type="compositionally biased region" description="Basic and acidic residues" evidence="8">
    <location>
        <begin position="944"/>
        <end position="982"/>
    </location>
</feature>
<dbReference type="EMBL" id="JARPUR010000002">
    <property type="protein sequence ID" value="KAK4883495.1"/>
    <property type="molecule type" value="Genomic_DNA"/>
</dbReference>
<feature type="domain" description="MRH" evidence="11">
    <location>
        <begin position="302"/>
        <end position="441"/>
    </location>
</feature>
<evidence type="ECO:0000256" key="7">
    <source>
        <dbReference type="ARBA" id="ARBA00023157"/>
    </source>
</evidence>
<sequence>MIHSSIIFLLLVLNLPHIFLQQIFTNKHSFCTFTNNEVPKNERTISIENTFWDITGTGRDKDTHVRFSLCKTLPPISHCNPSAAICIFNEKKTSRNIRNGGQYFEYKIDNGKRILRSVNGQKCDDGSENFTVIIQFESNPEIFIKPKFLFMDDCELRLEMMWPMFTPPCTMKEDGHLIDLRPLKNMDNFLVYEPKNNRNYSLSICQKSKKCGEDISTCEITQNDKIIPISKVDHHRVAYDERRGLILHSNNGENKRNRRYFELHLKCNWKSIGITNLVAIESKGRTIRFKAESSLACIKFPTNCHVRDKHMSYFLYDLSSLNKNYEVRNVSGGIIKINICSSLNTQEKSNDCTDQYSQVCYQSSANEIKNLGSIPKHFEVTTHNSVRATFTDGSVCTANASFTYSTEVEFICKATEEGPILKDIDGCTYKIKWFTPAACPKNSPQNDNCVMQDLTGIVNLQPMYKSTDRQVALSENSYLRFNLCGGLKLPCDKAENAAVCYIEGRKERVVGFLNKRLIIDDNVISLNMSGQTLRNNLCNTKIKFYCNQMLPENQTERVRVNIIRDKCNFEIDVETPLACGSFSTSNCTFSHNNFLYNLTGISKKDGNYVIKNKNKQYILNICRSVIKLDGALCPSFSGICMHDLDEPHLIYRYKSLGTSHTKLIPHFDNNDLIITYEQGSYCPEADSLLRTSSIHFQCATVEEGPKLVQEDVCHHKFNWRTPKACPTRDTRMRPRSTLKLCHYLNVHNGHIIDLSNNQHSMKVESNSGSYQLDLCSNVYVECIDPTEAKCTSKNATLTMVSNKSDLYLSYLLDHKCDPEKNPNEIRVHLICNATDDFFEMNSITNCIFNINLKSYTVCTGKVIPMKQSHTEEKGNEQTHVEDNHAKQNHMQQSHMEENRNEQTHVEDSYAKQNHMQQSHMEENGNEQTHVEDNYAKQNHMQQSHMEENRNQQSHVKDNSMRQSHMEEDQMKHNPVEENHVKSEPCTNTTLQSFDFKLLHTVKITSVTNTMYTIDFDSTESLCSGFICKGNDVVLPYEDSKCPTVVYNYTNSFVLLEYKSKQACGQNTNAFIVQLRLTCNLELTEPTIIQESDCLVVIRYPLSAMCSLFNLETLSAGFSGIVVGSSVGLTVLIIAFAGGFIFYRKMKRNSSYRSIPDNKSSVPVYFKDTEA</sequence>
<keyword evidence="6 9" id="KW-0472">Membrane</keyword>
<dbReference type="SUPFAM" id="SSF50911">
    <property type="entry name" value="Mannose 6-phosphate receptor domain"/>
    <property type="match status" value="7"/>
</dbReference>
<dbReference type="PANTHER" id="PTHR15071">
    <property type="entry name" value="MANNOSE-6-PHOSPHATE RECEPTOR FAMILY MEMBER"/>
    <property type="match status" value="1"/>
</dbReference>
<evidence type="ECO:0000256" key="8">
    <source>
        <dbReference type="SAM" id="MobiDB-lite"/>
    </source>
</evidence>
<keyword evidence="3 9" id="KW-0812">Transmembrane</keyword>
<dbReference type="InterPro" id="IPR044865">
    <property type="entry name" value="MRH_dom"/>
</dbReference>
<evidence type="ECO:0000256" key="5">
    <source>
        <dbReference type="ARBA" id="ARBA00022989"/>
    </source>
</evidence>
<feature type="domain" description="MRH" evidence="11">
    <location>
        <begin position="447"/>
        <end position="581"/>
    </location>
</feature>
<gene>
    <name evidence="12" type="ORF">RN001_006814</name>
</gene>
<evidence type="ECO:0000313" key="12">
    <source>
        <dbReference type="EMBL" id="KAK4883495.1"/>
    </source>
</evidence>
<keyword evidence="4 10" id="KW-0732">Signal</keyword>
<keyword evidence="7" id="KW-1015">Disulfide bond</keyword>
<dbReference type="InterPro" id="IPR009011">
    <property type="entry name" value="Man6P_isomerase_rcpt-bd_dom_sf"/>
</dbReference>
<dbReference type="AlphaFoldDB" id="A0AAN7P8P6"/>
<name>A0AAN7P8P6_9COLE</name>
<protein>
    <recommendedName>
        <fullName evidence="11">MRH domain-containing protein</fullName>
    </recommendedName>
</protein>
<dbReference type="SMART" id="SM01404">
    <property type="entry name" value="CIMR"/>
    <property type="match status" value="5"/>
</dbReference>
<proteinExistence type="predicted"/>
<accession>A0AAN7P8P6</accession>
<evidence type="ECO:0000256" key="1">
    <source>
        <dbReference type="ARBA" id="ARBA00004308"/>
    </source>
</evidence>
<dbReference type="GO" id="GO:0007041">
    <property type="term" value="P:lysosomal transport"/>
    <property type="evidence" value="ECO:0007669"/>
    <property type="project" value="InterPro"/>
</dbReference>
<evidence type="ECO:0000259" key="11">
    <source>
        <dbReference type="PROSITE" id="PS51914"/>
    </source>
</evidence>
<evidence type="ECO:0000313" key="13">
    <source>
        <dbReference type="Proteomes" id="UP001353858"/>
    </source>
</evidence>
<comment type="subcellular location">
    <subcellularLocation>
        <location evidence="1">Endomembrane system</location>
    </subcellularLocation>
</comment>
<evidence type="ECO:0000256" key="10">
    <source>
        <dbReference type="SAM" id="SignalP"/>
    </source>
</evidence>
<keyword evidence="2" id="KW-0813">Transport</keyword>
<dbReference type="GO" id="GO:0038023">
    <property type="term" value="F:signaling receptor activity"/>
    <property type="evidence" value="ECO:0007669"/>
    <property type="project" value="InterPro"/>
</dbReference>
<feature type="compositionally biased region" description="Basic and acidic residues" evidence="8">
    <location>
        <begin position="894"/>
        <end position="906"/>
    </location>
</feature>
<evidence type="ECO:0000256" key="6">
    <source>
        <dbReference type="ARBA" id="ARBA00023136"/>
    </source>
</evidence>
<dbReference type="Gene3D" id="2.70.130.10">
    <property type="entry name" value="Mannose-6-phosphate receptor binding domain"/>
    <property type="match status" value="5"/>
</dbReference>
<feature type="chain" id="PRO_5042938121" description="MRH domain-containing protein" evidence="10">
    <location>
        <begin position="21"/>
        <end position="1170"/>
    </location>
</feature>
<organism evidence="12 13">
    <name type="scientific">Aquatica leii</name>
    <dbReference type="NCBI Taxonomy" id="1421715"/>
    <lineage>
        <taxon>Eukaryota</taxon>
        <taxon>Metazoa</taxon>
        <taxon>Ecdysozoa</taxon>
        <taxon>Arthropoda</taxon>
        <taxon>Hexapoda</taxon>
        <taxon>Insecta</taxon>
        <taxon>Pterygota</taxon>
        <taxon>Neoptera</taxon>
        <taxon>Endopterygota</taxon>
        <taxon>Coleoptera</taxon>
        <taxon>Polyphaga</taxon>
        <taxon>Elateriformia</taxon>
        <taxon>Elateroidea</taxon>
        <taxon>Lampyridae</taxon>
        <taxon>Luciolinae</taxon>
        <taxon>Aquatica</taxon>
    </lineage>
</organism>
<keyword evidence="13" id="KW-1185">Reference proteome</keyword>
<keyword evidence="5 9" id="KW-1133">Transmembrane helix</keyword>
<feature type="signal peptide" evidence="10">
    <location>
        <begin position="1"/>
        <end position="20"/>
    </location>
</feature>
<feature type="region of interest" description="Disordered" evidence="8">
    <location>
        <begin position="886"/>
        <end position="906"/>
    </location>
</feature>
<dbReference type="GO" id="GO:0000139">
    <property type="term" value="C:Golgi membrane"/>
    <property type="evidence" value="ECO:0007669"/>
    <property type="project" value="UniProtKB-SubCell"/>
</dbReference>
<feature type="domain" description="MRH" evidence="11">
    <location>
        <begin position="152"/>
        <end position="299"/>
    </location>
</feature>
<evidence type="ECO:0000256" key="3">
    <source>
        <dbReference type="ARBA" id="ARBA00022692"/>
    </source>
</evidence>
<evidence type="ECO:0000256" key="2">
    <source>
        <dbReference type="ARBA" id="ARBA00022448"/>
    </source>
</evidence>